<accession>A0A395GUB9</accession>
<feature type="domain" description="Methyltransferase type 11" evidence="1">
    <location>
        <begin position="53"/>
        <end position="154"/>
    </location>
</feature>
<dbReference type="VEuPathDB" id="FungiDB:BO80DRAFT_494995"/>
<name>A0A395GUB9_9EURO</name>
<proteinExistence type="predicted"/>
<dbReference type="CDD" id="cd02440">
    <property type="entry name" value="AdoMet_MTases"/>
    <property type="match status" value="1"/>
</dbReference>
<dbReference type="InterPro" id="IPR013216">
    <property type="entry name" value="Methyltransf_11"/>
</dbReference>
<dbReference type="GeneID" id="37228783"/>
<dbReference type="RefSeq" id="XP_025573498.1">
    <property type="nucleotide sequence ID" value="XM_025723918.1"/>
</dbReference>
<dbReference type="PANTHER" id="PTHR43591">
    <property type="entry name" value="METHYLTRANSFERASE"/>
    <property type="match status" value="1"/>
</dbReference>
<keyword evidence="3" id="KW-1185">Reference proteome</keyword>
<gene>
    <name evidence="2" type="ORF">BO80DRAFT_494995</name>
</gene>
<evidence type="ECO:0000313" key="3">
    <source>
        <dbReference type="Proteomes" id="UP000249402"/>
    </source>
</evidence>
<organism evidence="2 3">
    <name type="scientific">Aspergillus ibericus CBS 121593</name>
    <dbReference type="NCBI Taxonomy" id="1448316"/>
    <lineage>
        <taxon>Eukaryota</taxon>
        <taxon>Fungi</taxon>
        <taxon>Dikarya</taxon>
        <taxon>Ascomycota</taxon>
        <taxon>Pezizomycotina</taxon>
        <taxon>Eurotiomycetes</taxon>
        <taxon>Eurotiomycetidae</taxon>
        <taxon>Eurotiales</taxon>
        <taxon>Aspergillaceae</taxon>
        <taxon>Aspergillus</taxon>
        <taxon>Aspergillus subgen. Circumdati</taxon>
    </lineage>
</organism>
<dbReference type="EMBL" id="KZ824448">
    <property type="protein sequence ID" value="RAK99170.1"/>
    <property type="molecule type" value="Genomic_DNA"/>
</dbReference>
<dbReference type="PANTHER" id="PTHR43591:SF110">
    <property type="entry name" value="RHODANESE DOMAIN-CONTAINING PROTEIN"/>
    <property type="match status" value="1"/>
</dbReference>
<dbReference type="OrthoDB" id="2013972at2759"/>
<dbReference type="AlphaFoldDB" id="A0A395GUB9"/>
<keyword evidence="2" id="KW-0489">Methyltransferase</keyword>
<keyword evidence="2" id="KW-0808">Transferase</keyword>
<dbReference type="GO" id="GO:0008757">
    <property type="term" value="F:S-adenosylmethionine-dependent methyltransferase activity"/>
    <property type="evidence" value="ECO:0007669"/>
    <property type="project" value="InterPro"/>
</dbReference>
<dbReference type="SUPFAM" id="SSF53335">
    <property type="entry name" value="S-adenosyl-L-methionine-dependent methyltransferases"/>
    <property type="match status" value="1"/>
</dbReference>
<dbReference type="STRING" id="1448316.A0A395GUB9"/>
<dbReference type="Proteomes" id="UP000249402">
    <property type="component" value="Unassembled WGS sequence"/>
</dbReference>
<dbReference type="InterPro" id="IPR029063">
    <property type="entry name" value="SAM-dependent_MTases_sf"/>
</dbReference>
<sequence>MSPTPRISPSRYLTPSFVNQYHIAEKLTGVFVPPLVEHSGILTPSPTPLVIFDNACGLGIVSSYLNRTLGDDVKKNWSLTCGDATEMMVHYTKTRIEKEGWVGAEARVVDAQDTGLEGGKYTHVFTAFAFMMIPNARAAMKECFRILQPGGILATSTWKISTWFVLIKEAIDGMPSDLKFPTMKEFLALHNEGWDEESFVKERFEEEGFQDVKVTAVTRETSLTIDEFMDVSQMILTIVIGAVWTPEQREQHEADVPGVVRKFLEERFGVDGVVNMEPVAVIAVGRKP</sequence>
<protein>
    <submittedName>
        <fullName evidence="2">S-adenosyl-L-methionine-dependent methyltransferase</fullName>
    </submittedName>
</protein>
<dbReference type="GO" id="GO:0032259">
    <property type="term" value="P:methylation"/>
    <property type="evidence" value="ECO:0007669"/>
    <property type="project" value="UniProtKB-KW"/>
</dbReference>
<dbReference type="Pfam" id="PF08241">
    <property type="entry name" value="Methyltransf_11"/>
    <property type="match status" value="1"/>
</dbReference>
<evidence type="ECO:0000259" key="1">
    <source>
        <dbReference type="Pfam" id="PF08241"/>
    </source>
</evidence>
<evidence type="ECO:0000313" key="2">
    <source>
        <dbReference type="EMBL" id="RAK99170.1"/>
    </source>
</evidence>
<reference evidence="2 3" key="1">
    <citation type="submission" date="2018-02" db="EMBL/GenBank/DDBJ databases">
        <title>The genomes of Aspergillus section Nigri reveals drivers in fungal speciation.</title>
        <authorList>
            <consortium name="DOE Joint Genome Institute"/>
            <person name="Vesth T.C."/>
            <person name="Nybo J."/>
            <person name="Theobald S."/>
            <person name="Brandl J."/>
            <person name="Frisvad J.C."/>
            <person name="Nielsen K.F."/>
            <person name="Lyhne E.K."/>
            <person name="Kogle M.E."/>
            <person name="Kuo A."/>
            <person name="Riley R."/>
            <person name="Clum A."/>
            <person name="Nolan M."/>
            <person name="Lipzen A."/>
            <person name="Salamov A."/>
            <person name="Henrissat B."/>
            <person name="Wiebenga A."/>
            <person name="De vries R.P."/>
            <person name="Grigoriev I.V."/>
            <person name="Mortensen U.H."/>
            <person name="Andersen M.R."/>
            <person name="Baker S.E."/>
        </authorList>
    </citation>
    <scope>NUCLEOTIDE SEQUENCE [LARGE SCALE GENOMIC DNA]</scope>
    <source>
        <strain evidence="2 3">CBS 121593</strain>
    </source>
</reference>
<dbReference type="Gene3D" id="3.40.50.150">
    <property type="entry name" value="Vaccinia Virus protein VP39"/>
    <property type="match status" value="1"/>
</dbReference>